<keyword evidence="3" id="KW-1185">Reference proteome</keyword>
<feature type="transmembrane region" description="Helical" evidence="1">
    <location>
        <begin position="384"/>
        <end position="402"/>
    </location>
</feature>
<feature type="transmembrane region" description="Helical" evidence="1">
    <location>
        <begin position="316"/>
        <end position="335"/>
    </location>
</feature>
<evidence type="ECO:0000313" key="3">
    <source>
        <dbReference type="Proteomes" id="UP000244450"/>
    </source>
</evidence>
<dbReference type="InterPro" id="IPR025367">
    <property type="entry name" value="DUF4271"/>
</dbReference>
<name>A0A2T7BQ80_9BACT</name>
<keyword evidence="1" id="KW-0472">Membrane</keyword>
<gene>
    <name evidence="2" type="ORF">DCC81_04670</name>
</gene>
<feature type="transmembrane region" description="Helical" evidence="1">
    <location>
        <begin position="355"/>
        <end position="377"/>
    </location>
</feature>
<proteinExistence type="predicted"/>
<feature type="transmembrane region" description="Helical" evidence="1">
    <location>
        <begin position="233"/>
        <end position="252"/>
    </location>
</feature>
<protein>
    <recommendedName>
        <fullName evidence="4">DUF4271 domain-containing protein</fullName>
    </recommendedName>
</protein>
<accession>A0A2T7BQ80</accession>
<feature type="transmembrane region" description="Helical" evidence="1">
    <location>
        <begin position="28"/>
        <end position="49"/>
    </location>
</feature>
<reference evidence="2 3" key="1">
    <citation type="submission" date="2018-04" db="EMBL/GenBank/DDBJ databases">
        <title>Chitinophaga fuyangensis sp. nov., isolated from soil in a chemical factory.</title>
        <authorList>
            <person name="Chen K."/>
        </authorList>
    </citation>
    <scope>NUCLEOTIDE SEQUENCE [LARGE SCALE GENOMIC DNA]</scope>
    <source>
        <strain evidence="2 3">LY-1</strain>
    </source>
</reference>
<feature type="transmembrane region" description="Helical" evidence="1">
    <location>
        <begin position="61"/>
        <end position="78"/>
    </location>
</feature>
<evidence type="ECO:0008006" key="4">
    <source>
        <dbReference type="Google" id="ProtNLM"/>
    </source>
</evidence>
<dbReference type="EMBL" id="QCYK01000001">
    <property type="protein sequence ID" value="PUZ29823.1"/>
    <property type="molecule type" value="Genomic_DNA"/>
</dbReference>
<keyword evidence="1" id="KW-1133">Transmembrane helix</keyword>
<evidence type="ECO:0000256" key="1">
    <source>
        <dbReference type="SAM" id="Phobius"/>
    </source>
</evidence>
<feature type="transmembrane region" description="Helical" evidence="1">
    <location>
        <begin position="285"/>
        <end position="304"/>
    </location>
</feature>
<evidence type="ECO:0000313" key="2">
    <source>
        <dbReference type="EMBL" id="PUZ29823.1"/>
    </source>
</evidence>
<comment type="caution">
    <text evidence="2">The sequence shown here is derived from an EMBL/GenBank/DDBJ whole genome shotgun (WGS) entry which is preliminary data.</text>
</comment>
<feature type="transmembrane region" description="Helical" evidence="1">
    <location>
        <begin position="417"/>
        <end position="439"/>
    </location>
</feature>
<dbReference type="Pfam" id="PF14093">
    <property type="entry name" value="DUF4271"/>
    <property type="match status" value="1"/>
</dbReference>
<organism evidence="2 3">
    <name type="scientific">Chitinophaga parva</name>
    <dbReference type="NCBI Taxonomy" id="2169414"/>
    <lineage>
        <taxon>Bacteria</taxon>
        <taxon>Pseudomonadati</taxon>
        <taxon>Bacteroidota</taxon>
        <taxon>Chitinophagia</taxon>
        <taxon>Chitinophagales</taxon>
        <taxon>Chitinophagaceae</taxon>
        <taxon>Chitinophaga</taxon>
    </lineage>
</organism>
<dbReference type="Proteomes" id="UP000244450">
    <property type="component" value="Unassembled WGS sequence"/>
</dbReference>
<dbReference type="OrthoDB" id="1494583at2"/>
<dbReference type="AlphaFoldDB" id="A0A2T7BQ80"/>
<keyword evidence="1" id="KW-0812">Transmembrane</keyword>
<sequence length="444" mass="50414">MECEYKCQPYFFSGPKGKAMQLMGNNQIFVNLGICRLIALKITALRGVASPLFRNIFFVRYWFFLLLLCCRVTIFAQTDTGHVPPKKVTTTIKHDSAGHVVVPKVRHDSLGRPIAPVRRDSLGRVIAPKVKRDSLGRVIGRPDTTRQAALAAGVKKDSSQFSYADSAARHAVATPTQGRSVYTPTASSLAYDSLMRSLRRHHLLAGDNLHKTGSPKPVVYDMNPLRNYRSLDWLVYIMLGVTLILGIIRLAYQKYFSDLFRAFTNPTLSQRQLKDQLSQSPFPNFLLNIFFAISLGMYLFLVMFRLQYISSYNPLLLIPALILLVAAIYFVKYVVLRLCGWLFGNEDLVDAYVFILYLINKITGVLLLPFLVILAFCSPGIARFFLYISIFLIILLIVYRYIRSYALVKQYLSFSKLHFFLYLCAFEVAPVLILTKVLLKLVNG</sequence>